<organism evidence="2 3">
    <name type="scientific">Halobaculum litoreum</name>
    <dbReference type="NCBI Taxonomy" id="3031998"/>
    <lineage>
        <taxon>Archaea</taxon>
        <taxon>Methanobacteriati</taxon>
        <taxon>Methanobacteriota</taxon>
        <taxon>Stenosarchaea group</taxon>
        <taxon>Halobacteria</taxon>
        <taxon>Halobacteriales</taxon>
        <taxon>Haloferacaceae</taxon>
        <taxon>Halobaculum</taxon>
    </lineage>
</organism>
<sequence>MTTTYGPLSVWGVIVAGGVATFAIRLSFVHLFGRVDDVPPWLERALVYVPAAVLAALVAPSFAPASATVSAALAPDYLPELCGGLAAVLAAWYTEDVLWTVAAGMAALHLARFLL</sequence>
<keyword evidence="1" id="KW-0472">Membrane</keyword>
<dbReference type="InterPro" id="IPR008407">
    <property type="entry name" value="Brnchd-chn_aa_trnsp_AzlD"/>
</dbReference>
<keyword evidence="1" id="KW-1133">Transmembrane helix</keyword>
<keyword evidence="3" id="KW-1185">Reference proteome</keyword>
<dbReference type="RefSeq" id="WP_284013088.1">
    <property type="nucleotide sequence ID" value="NZ_CP126156.1"/>
</dbReference>
<proteinExistence type="predicted"/>
<name>A0ABD5XP73_9EURY</name>
<dbReference type="AlphaFoldDB" id="A0ABD5XP73"/>
<protein>
    <submittedName>
        <fullName evidence="2">AzlD domain-containing protein</fullName>
    </submittedName>
</protein>
<keyword evidence="1" id="KW-0812">Transmembrane</keyword>
<accession>A0ABD5XP73</accession>
<comment type="caution">
    <text evidence="2">The sequence shown here is derived from an EMBL/GenBank/DDBJ whole genome shotgun (WGS) entry which is preliminary data.</text>
</comment>
<dbReference type="GeneID" id="81123189"/>
<gene>
    <name evidence="2" type="ORF">ACFQRB_01010</name>
</gene>
<evidence type="ECO:0000313" key="3">
    <source>
        <dbReference type="Proteomes" id="UP001596368"/>
    </source>
</evidence>
<evidence type="ECO:0000256" key="1">
    <source>
        <dbReference type="SAM" id="Phobius"/>
    </source>
</evidence>
<evidence type="ECO:0000313" key="2">
    <source>
        <dbReference type="EMBL" id="MFC7135576.1"/>
    </source>
</evidence>
<reference evidence="2 3" key="1">
    <citation type="journal article" date="2019" name="Int. J. Syst. Evol. Microbiol.">
        <title>The Global Catalogue of Microorganisms (GCM) 10K type strain sequencing project: providing services to taxonomists for standard genome sequencing and annotation.</title>
        <authorList>
            <consortium name="The Broad Institute Genomics Platform"/>
            <consortium name="The Broad Institute Genome Sequencing Center for Infectious Disease"/>
            <person name="Wu L."/>
            <person name="Ma J."/>
        </authorList>
    </citation>
    <scope>NUCLEOTIDE SEQUENCE [LARGE SCALE GENOMIC DNA]</scope>
    <source>
        <strain evidence="2 3">DT92</strain>
    </source>
</reference>
<dbReference type="Pfam" id="PF05437">
    <property type="entry name" value="AzlD"/>
    <property type="match status" value="1"/>
</dbReference>
<dbReference type="Proteomes" id="UP001596368">
    <property type="component" value="Unassembled WGS sequence"/>
</dbReference>
<feature type="transmembrane region" description="Helical" evidence="1">
    <location>
        <begin position="12"/>
        <end position="33"/>
    </location>
</feature>
<dbReference type="EMBL" id="JBHSZG010000001">
    <property type="protein sequence ID" value="MFC7135576.1"/>
    <property type="molecule type" value="Genomic_DNA"/>
</dbReference>
<feature type="transmembrane region" description="Helical" evidence="1">
    <location>
        <begin position="45"/>
        <end position="63"/>
    </location>
</feature>
<feature type="transmembrane region" description="Helical" evidence="1">
    <location>
        <begin position="97"/>
        <end position="114"/>
    </location>
</feature>